<name>A0ABU8YL66_9CYAN</name>
<evidence type="ECO:0000259" key="1">
    <source>
        <dbReference type="Pfam" id="PF20472"/>
    </source>
</evidence>
<keyword evidence="3" id="KW-1185">Reference proteome</keyword>
<dbReference type="Proteomes" id="UP001384579">
    <property type="component" value="Unassembled WGS sequence"/>
</dbReference>
<dbReference type="Pfam" id="PF20472">
    <property type="entry name" value="PDDEXK_11"/>
    <property type="match status" value="1"/>
</dbReference>
<dbReference type="InterPro" id="IPR046821">
    <property type="entry name" value="PDDEXK_11"/>
</dbReference>
<accession>A0ABU8YL66</accession>
<dbReference type="EMBL" id="JBBLXS010000095">
    <property type="protein sequence ID" value="MEK0185112.1"/>
    <property type="molecule type" value="Genomic_DNA"/>
</dbReference>
<evidence type="ECO:0000313" key="2">
    <source>
        <dbReference type="EMBL" id="MEK0185112.1"/>
    </source>
</evidence>
<reference evidence="2 3" key="1">
    <citation type="journal article" date="2020" name="Harmful Algae">
        <title>Molecular and morphological characterization of a novel dihydroanatoxin-a producing Microcoleus species (cyanobacteria) from the Russian River, California, USA.</title>
        <authorList>
            <person name="Conklin K.Y."/>
            <person name="Stancheva R."/>
            <person name="Otten T.G."/>
            <person name="Fadness R."/>
            <person name="Boyer G.L."/>
            <person name="Read B."/>
            <person name="Zhang X."/>
            <person name="Sheath R.G."/>
        </authorList>
    </citation>
    <scope>NUCLEOTIDE SEQUENCE [LARGE SCALE GENOMIC DNA]</scope>
    <source>
        <strain evidence="2 3">PTRS2</strain>
    </source>
</reference>
<proteinExistence type="predicted"/>
<comment type="caution">
    <text evidence="2">The sequence shown here is derived from an EMBL/GenBank/DDBJ whole genome shotgun (WGS) entry which is preliminary data.</text>
</comment>
<dbReference type="RefSeq" id="WP_340523978.1">
    <property type="nucleotide sequence ID" value="NZ_JBBLXS010000095.1"/>
</dbReference>
<organism evidence="2 3">
    <name type="scientific">Microcoleus anatoxicus PTRS2</name>
    <dbReference type="NCBI Taxonomy" id="2705321"/>
    <lineage>
        <taxon>Bacteria</taxon>
        <taxon>Bacillati</taxon>
        <taxon>Cyanobacteriota</taxon>
        <taxon>Cyanophyceae</taxon>
        <taxon>Oscillatoriophycideae</taxon>
        <taxon>Oscillatoriales</taxon>
        <taxon>Microcoleaceae</taxon>
        <taxon>Microcoleus</taxon>
        <taxon>Microcoleus anatoxicus</taxon>
    </lineage>
</organism>
<sequence length="160" mass="18160">MNRGCRANQTGFVLETTVAGTLQAHGYLEICPHLPKKRKRDWLLFSTDSPKRYAKQVYIGSSIYETEINVDFYIVGSGAISQGLIVECKWQEDKGSVDEKYPYLNLNIKNCYHVPTIVIVGGDGMRQGSIEWFKKQIADNPNLLGVYKLEGFITWANKHL</sequence>
<evidence type="ECO:0000313" key="3">
    <source>
        <dbReference type="Proteomes" id="UP001384579"/>
    </source>
</evidence>
<protein>
    <submittedName>
        <fullName evidence="2">PD-(D/E)XK nuclease superfamily protein</fullName>
    </submittedName>
</protein>
<gene>
    <name evidence="2" type="ORF">WMG39_09595</name>
</gene>
<feature type="domain" description="PD-(D/E)XK nuclease" evidence="1">
    <location>
        <begin position="6"/>
        <end position="159"/>
    </location>
</feature>